<evidence type="ECO:0000313" key="2">
    <source>
        <dbReference type="Proteomes" id="UP001256712"/>
    </source>
</evidence>
<dbReference type="Proteomes" id="UP001256712">
    <property type="component" value="Segment"/>
</dbReference>
<organism evidence="1 2">
    <name type="scientific">Palpita vitrealis nucleopolyhedrovirus</name>
    <dbReference type="NCBI Taxonomy" id="2951960"/>
    <lineage>
        <taxon>Viruses</taxon>
        <taxon>Viruses incertae sedis</taxon>
        <taxon>Naldaviricetes</taxon>
        <taxon>Lefavirales</taxon>
        <taxon>Baculoviridae</taxon>
        <taxon>Alphabaculovirus</taxon>
        <taxon>Alphabaculovirus pavitrealis</taxon>
    </lineage>
</organism>
<keyword evidence="2" id="KW-1185">Reference proteome</keyword>
<dbReference type="Pfam" id="PF06096">
    <property type="entry name" value="Baculo_8kDa"/>
    <property type="match status" value="1"/>
</dbReference>
<evidence type="ECO:0000313" key="1">
    <source>
        <dbReference type="EMBL" id="USC25951.1"/>
    </source>
</evidence>
<dbReference type="InterPro" id="IPR009289">
    <property type="entry name" value="Baculo_8kDa"/>
</dbReference>
<reference evidence="1" key="1">
    <citation type="journal article" date="2022" name="J. Invertebr. Pathol.">
        <title>Identification of a new nucleopolyhedrovirus isolated from the olive leaf moth, Palpita vitrealis, from two locations in Egypt.</title>
        <authorList>
            <person name="El-Salamouny S."/>
            <person name="Wennmann J.T."/>
            <person name="Kleespies R.G."/>
            <person name="Richert-Poggeler K.R."/>
            <person name="Mansour A."/>
            <person name="Awad M."/>
            <person name="Agamy E."/>
            <person name="Salama R."/>
            <person name="Jehle J.A."/>
        </authorList>
    </citation>
    <scope>NUCLEOTIDE SEQUENCE</scope>
    <source>
        <strain evidence="1">Giza 2005</strain>
    </source>
</reference>
<accession>A0AAE9RYX7</accession>
<sequence length="84" mass="10290">MRLQINLDILRFLRRSIMDNYSLHNFYNNNRKPMQPTTLHNGNIDKVLYEKITYVRRMMCKESMPGKHDYKFETKDSNKENKYV</sequence>
<protein>
    <submittedName>
        <fullName evidence="1">Uncharacterized protein</fullName>
    </submittedName>
</protein>
<name>A0AAE9RYX7_9ABAC</name>
<proteinExistence type="predicted"/>
<dbReference type="EMBL" id="OL685370">
    <property type="protein sequence ID" value="USC25951.1"/>
    <property type="molecule type" value="Genomic_DNA"/>
</dbReference>